<organism evidence="7 8">
    <name type="scientific">Aphanizomenon flos-aquae LD13</name>
    <dbReference type="NCBI Taxonomy" id="1710894"/>
    <lineage>
        <taxon>Bacteria</taxon>
        <taxon>Bacillati</taxon>
        <taxon>Cyanobacteriota</taxon>
        <taxon>Cyanophyceae</taxon>
        <taxon>Nostocales</taxon>
        <taxon>Aphanizomenonaceae</taxon>
        <taxon>Aphanizomenon</taxon>
    </lineage>
</organism>
<dbReference type="STRING" id="1803587.GCA_001593825_02592"/>
<comment type="similarity">
    <text evidence="1 6">Belongs to the methyltransferase superfamily. PrmA family.</text>
</comment>
<dbReference type="HAMAP" id="MF_00735">
    <property type="entry name" value="Methyltr_PrmA"/>
    <property type="match status" value="1"/>
</dbReference>
<sequence>MTNTWWELNILSEPDLEDTIFWRLEKFGCRGTSVEIKGNVSLVKAYLPSFKVDLLDLSALSLWLRQDAMCVGLPVPTLNWGLINEEDWSSSWKQHWKPEEIGDRFLINPAWLPLPQSSDRLVIRLDPGVAFGTGNHATTQLCLESLEMRFGEVPQSFTVTKEKGEPLIIADIGCGSGILGIGAILLGAGKVYAVDNDPLAVRSTFSNRNLNDIRPDSLVPLEGSVDMVKKIISQPVDGIVCNILADVIIELMPEMTAITKSSSWGIFSGILLEQSKGVIDALEQNGWIVATLWKRKEWCCLNVRRR</sequence>
<dbReference type="PANTHER" id="PTHR43648">
    <property type="entry name" value="ELECTRON TRANSFER FLAVOPROTEIN BETA SUBUNIT LYSINE METHYLTRANSFERASE"/>
    <property type="match status" value="1"/>
</dbReference>
<comment type="caution">
    <text evidence="7">The sequence shown here is derived from an EMBL/GenBank/DDBJ whole genome shotgun (WGS) entry which is preliminary data.</text>
</comment>
<keyword evidence="7" id="KW-0689">Ribosomal protein</keyword>
<dbReference type="GO" id="GO:0016279">
    <property type="term" value="F:protein-lysine N-methyltransferase activity"/>
    <property type="evidence" value="ECO:0007669"/>
    <property type="project" value="RHEA"/>
</dbReference>
<dbReference type="PATRIC" id="fig|1710894.3.peg.1828"/>
<evidence type="ECO:0000256" key="4">
    <source>
        <dbReference type="ARBA" id="ARBA00022679"/>
    </source>
</evidence>
<protein>
    <recommendedName>
        <fullName evidence="6">Ribosomal protein L11 methyltransferase</fullName>
        <shortName evidence="6">L11 Mtase</shortName>
        <ecNumber evidence="6">2.1.1.-</ecNumber>
    </recommendedName>
</protein>
<dbReference type="GO" id="GO:0032259">
    <property type="term" value="P:methylation"/>
    <property type="evidence" value="ECO:0007669"/>
    <property type="project" value="UniProtKB-KW"/>
</dbReference>
<gene>
    <name evidence="6" type="primary">prmA</name>
    <name evidence="7" type="ORF">AN481_16210</name>
</gene>
<keyword evidence="3 6" id="KW-0489">Methyltransferase</keyword>
<keyword evidence="2 6" id="KW-0963">Cytoplasm</keyword>
<dbReference type="InterPro" id="IPR004498">
    <property type="entry name" value="Ribosomal_PrmA_MeTrfase"/>
</dbReference>
<evidence type="ECO:0000256" key="5">
    <source>
        <dbReference type="ARBA" id="ARBA00022691"/>
    </source>
</evidence>
<name>A0A1B7VN61_APHFL</name>
<evidence type="ECO:0000256" key="1">
    <source>
        <dbReference type="ARBA" id="ARBA00009741"/>
    </source>
</evidence>
<dbReference type="PANTHER" id="PTHR43648:SF1">
    <property type="entry name" value="ELECTRON TRANSFER FLAVOPROTEIN BETA SUBUNIT LYSINE METHYLTRANSFERASE"/>
    <property type="match status" value="1"/>
</dbReference>
<evidence type="ECO:0000313" key="7">
    <source>
        <dbReference type="EMBL" id="OBQ21615.1"/>
    </source>
</evidence>
<evidence type="ECO:0000256" key="6">
    <source>
        <dbReference type="HAMAP-Rule" id="MF_00735"/>
    </source>
</evidence>
<dbReference type="EMBL" id="LJOY01000067">
    <property type="protein sequence ID" value="OBQ21615.1"/>
    <property type="molecule type" value="Genomic_DNA"/>
</dbReference>
<comment type="subcellular location">
    <subcellularLocation>
        <location evidence="6">Cytoplasm</location>
    </subcellularLocation>
</comment>
<keyword evidence="4 6" id="KW-0808">Transferase</keyword>
<feature type="binding site" evidence="6">
    <location>
        <position position="173"/>
    </location>
    <ligand>
        <name>S-adenosyl-L-methionine</name>
        <dbReference type="ChEBI" id="CHEBI:59789"/>
    </ligand>
</feature>
<dbReference type="Pfam" id="PF06325">
    <property type="entry name" value="PrmA"/>
    <property type="match status" value="1"/>
</dbReference>
<dbReference type="AlphaFoldDB" id="A0A1B7VN61"/>
<feature type="binding site" evidence="6">
    <location>
        <position position="195"/>
    </location>
    <ligand>
        <name>S-adenosyl-L-methionine</name>
        <dbReference type="ChEBI" id="CHEBI:59789"/>
    </ligand>
</feature>
<comment type="function">
    <text evidence="6">Methylates ribosomal protein L11.</text>
</comment>
<dbReference type="EC" id="2.1.1.-" evidence="6"/>
<evidence type="ECO:0000313" key="8">
    <source>
        <dbReference type="Proteomes" id="UP000092382"/>
    </source>
</evidence>
<proteinExistence type="inferred from homology"/>
<evidence type="ECO:0000256" key="3">
    <source>
        <dbReference type="ARBA" id="ARBA00022603"/>
    </source>
</evidence>
<dbReference type="PIRSF" id="PIRSF000401">
    <property type="entry name" value="RPL11_MTase"/>
    <property type="match status" value="1"/>
</dbReference>
<comment type="catalytic activity">
    <reaction evidence="6">
        <text>L-lysyl-[protein] + 3 S-adenosyl-L-methionine = N(6),N(6),N(6)-trimethyl-L-lysyl-[protein] + 3 S-adenosyl-L-homocysteine + 3 H(+)</text>
        <dbReference type="Rhea" id="RHEA:54192"/>
        <dbReference type="Rhea" id="RHEA-COMP:9752"/>
        <dbReference type="Rhea" id="RHEA-COMP:13826"/>
        <dbReference type="ChEBI" id="CHEBI:15378"/>
        <dbReference type="ChEBI" id="CHEBI:29969"/>
        <dbReference type="ChEBI" id="CHEBI:57856"/>
        <dbReference type="ChEBI" id="CHEBI:59789"/>
        <dbReference type="ChEBI" id="CHEBI:61961"/>
    </reaction>
</comment>
<dbReference type="GO" id="GO:0005840">
    <property type="term" value="C:ribosome"/>
    <property type="evidence" value="ECO:0007669"/>
    <property type="project" value="UniProtKB-KW"/>
</dbReference>
<dbReference type="NCBIfam" id="TIGR00406">
    <property type="entry name" value="prmA"/>
    <property type="match status" value="1"/>
</dbReference>
<dbReference type="InterPro" id="IPR050078">
    <property type="entry name" value="Ribosomal_L11_MeTrfase_PrmA"/>
</dbReference>
<accession>A0A1B7VN61</accession>
<dbReference type="SUPFAM" id="SSF53335">
    <property type="entry name" value="S-adenosyl-L-methionine-dependent methyltransferases"/>
    <property type="match status" value="1"/>
</dbReference>
<dbReference type="GO" id="GO:0005737">
    <property type="term" value="C:cytoplasm"/>
    <property type="evidence" value="ECO:0007669"/>
    <property type="project" value="UniProtKB-SubCell"/>
</dbReference>
<keyword evidence="5 6" id="KW-0949">S-adenosyl-L-methionine</keyword>
<evidence type="ECO:0000256" key="2">
    <source>
        <dbReference type="ARBA" id="ARBA00022490"/>
    </source>
</evidence>
<feature type="binding site" evidence="6">
    <location>
        <position position="139"/>
    </location>
    <ligand>
        <name>S-adenosyl-L-methionine</name>
        <dbReference type="ChEBI" id="CHEBI:59789"/>
    </ligand>
</feature>
<feature type="binding site" evidence="6">
    <location>
        <position position="242"/>
    </location>
    <ligand>
        <name>S-adenosyl-L-methionine</name>
        <dbReference type="ChEBI" id="CHEBI:59789"/>
    </ligand>
</feature>
<dbReference type="InterPro" id="IPR029063">
    <property type="entry name" value="SAM-dependent_MTases_sf"/>
</dbReference>
<dbReference type="Proteomes" id="UP000092382">
    <property type="component" value="Unassembled WGS sequence"/>
</dbReference>
<reference evidence="7 8" key="1">
    <citation type="submission" date="2015-09" db="EMBL/GenBank/DDBJ databases">
        <title>Whole genome shotgun sequence assembly of Aphanizomenon flos-aquae UKL13.</title>
        <authorList>
            <person name="Driscoll C."/>
        </authorList>
    </citation>
    <scope>NUCLEOTIDE SEQUENCE [LARGE SCALE GENOMIC DNA]</scope>
    <source>
        <strain evidence="7">MDT13</strain>
    </source>
</reference>
<dbReference type="Gene3D" id="3.40.50.150">
    <property type="entry name" value="Vaccinia Virus protein VP39"/>
    <property type="match status" value="1"/>
</dbReference>
<keyword evidence="7" id="KW-0687">Ribonucleoprotein</keyword>
<dbReference type="CDD" id="cd02440">
    <property type="entry name" value="AdoMet_MTases"/>
    <property type="match status" value="1"/>
</dbReference>